<dbReference type="Proteomes" id="UP000828941">
    <property type="component" value="Chromosome 4"/>
</dbReference>
<dbReference type="EMBL" id="CM039429">
    <property type="protein sequence ID" value="KAI4347282.1"/>
    <property type="molecule type" value="Genomic_DNA"/>
</dbReference>
<gene>
    <name evidence="1" type="ORF">L6164_008104</name>
</gene>
<comment type="caution">
    <text evidence="1">The sequence shown here is derived from an EMBL/GenBank/DDBJ whole genome shotgun (WGS) entry which is preliminary data.</text>
</comment>
<organism evidence="1 2">
    <name type="scientific">Bauhinia variegata</name>
    <name type="common">Purple orchid tree</name>
    <name type="synonym">Phanera variegata</name>
    <dbReference type="NCBI Taxonomy" id="167791"/>
    <lineage>
        <taxon>Eukaryota</taxon>
        <taxon>Viridiplantae</taxon>
        <taxon>Streptophyta</taxon>
        <taxon>Embryophyta</taxon>
        <taxon>Tracheophyta</taxon>
        <taxon>Spermatophyta</taxon>
        <taxon>Magnoliopsida</taxon>
        <taxon>eudicotyledons</taxon>
        <taxon>Gunneridae</taxon>
        <taxon>Pentapetalae</taxon>
        <taxon>rosids</taxon>
        <taxon>fabids</taxon>
        <taxon>Fabales</taxon>
        <taxon>Fabaceae</taxon>
        <taxon>Cercidoideae</taxon>
        <taxon>Cercideae</taxon>
        <taxon>Bauhiniinae</taxon>
        <taxon>Bauhinia</taxon>
    </lineage>
</organism>
<reference evidence="1 2" key="1">
    <citation type="journal article" date="2022" name="DNA Res.">
        <title>Chromosomal-level genome assembly of the orchid tree Bauhinia variegata (Leguminosae; Cercidoideae) supports the allotetraploid origin hypothesis of Bauhinia.</title>
        <authorList>
            <person name="Zhong Y."/>
            <person name="Chen Y."/>
            <person name="Zheng D."/>
            <person name="Pang J."/>
            <person name="Liu Y."/>
            <person name="Luo S."/>
            <person name="Meng S."/>
            <person name="Qian L."/>
            <person name="Wei D."/>
            <person name="Dai S."/>
            <person name="Zhou R."/>
        </authorList>
    </citation>
    <scope>NUCLEOTIDE SEQUENCE [LARGE SCALE GENOMIC DNA]</scope>
    <source>
        <strain evidence="1">BV-YZ2020</strain>
    </source>
</reference>
<evidence type="ECO:0000313" key="2">
    <source>
        <dbReference type="Proteomes" id="UP000828941"/>
    </source>
</evidence>
<keyword evidence="2" id="KW-1185">Reference proteome</keyword>
<sequence>MQSSLSNKVSGVPQLLSFKAPQEDRPRKSIADPVASSGYMTISTTDVFDSSNIKPFLGIMQKNISITKQGGMTVYPNPMQHMSGHSACPQAQEARIFALSKQSNQMTRPVLQSNLVSSDHHMVNPAIKPRSVGGVQLITPAPVPPSRGSGSIVGTTDLRNSSKSSGAPAQLTIFYAGSVSVYDDITPEKAEAIMLLAGNGPLSNQNKTVSSSQVQTPICVPSKDDAFIISQSYPSSQPRHLPGRGSSTGSEVTIMTPVTSSVTISKLIESPKPVAVGSAATKMVPSGLPQARKASLARFLEKRKERALSVSPYSMNTKTGSDGVSFSLNSPDSFPLRAI</sequence>
<proteinExistence type="predicted"/>
<name>A0ACB9PGT8_BAUVA</name>
<evidence type="ECO:0000313" key="1">
    <source>
        <dbReference type="EMBL" id="KAI4347282.1"/>
    </source>
</evidence>
<accession>A0ACB9PGT8</accession>
<protein>
    <submittedName>
        <fullName evidence="1">Uncharacterized protein</fullName>
    </submittedName>
</protein>